<keyword evidence="1" id="KW-1133">Transmembrane helix</keyword>
<dbReference type="Proteomes" id="UP000480350">
    <property type="component" value="Unassembled WGS sequence"/>
</dbReference>
<evidence type="ECO:0000313" key="3">
    <source>
        <dbReference type="EMBL" id="MXQ06321.1"/>
    </source>
</evidence>
<feature type="transmembrane region" description="Helical" evidence="1">
    <location>
        <begin position="220"/>
        <end position="241"/>
    </location>
</feature>
<accession>A0A7C9J0S0</accession>
<feature type="domain" description="EamA" evidence="2">
    <location>
        <begin position="153"/>
        <end position="291"/>
    </location>
</feature>
<evidence type="ECO:0000313" key="4">
    <source>
        <dbReference type="Proteomes" id="UP000480350"/>
    </source>
</evidence>
<dbReference type="SUPFAM" id="SSF103481">
    <property type="entry name" value="Multidrug resistance efflux transporter EmrE"/>
    <property type="match status" value="2"/>
</dbReference>
<dbReference type="Pfam" id="PF00892">
    <property type="entry name" value="EamA"/>
    <property type="match status" value="1"/>
</dbReference>
<evidence type="ECO:0000259" key="2">
    <source>
        <dbReference type="Pfam" id="PF00892"/>
    </source>
</evidence>
<keyword evidence="4" id="KW-1185">Reference proteome</keyword>
<dbReference type="GO" id="GO:0016020">
    <property type="term" value="C:membrane"/>
    <property type="evidence" value="ECO:0007669"/>
    <property type="project" value="InterPro"/>
</dbReference>
<keyword evidence="1" id="KW-0472">Membrane</keyword>
<feature type="transmembrane region" description="Helical" evidence="1">
    <location>
        <begin position="183"/>
        <end position="208"/>
    </location>
</feature>
<proteinExistence type="predicted"/>
<dbReference type="InterPro" id="IPR037185">
    <property type="entry name" value="EmrE-like"/>
</dbReference>
<name>A0A7C9J0S0_9RHOB</name>
<dbReference type="EMBL" id="WUPT01000001">
    <property type="protein sequence ID" value="MXQ06321.1"/>
    <property type="molecule type" value="Genomic_DNA"/>
</dbReference>
<feature type="transmembrane region" description="Helical" evidence="1">
    <location>
        <begin position="152"/>
        <end position="171"/>
    </location>
</feature>
<organism evidence="3 4">
    <name type="scientific">Kangsaoukella pontilimi</name>
    <dbReference type="NCBI Taxonomy" id="2691042"/>
    <lineage>
        <taxon>Bacteria</taxon>
        <taxon>Pseudomonadati</taxon>
        <taxon>Pseudomonadota</taxon>
        <taxon>Alphaproteobacteria</taxon>
        <taxon>Rhodobacterales</taxon>
        <taxon>Paracoccaceae</taxon>
        <taxon>Kangsaoukella</taxon>
    </lineage>
</organism>
<dbReference type="InterPro" id="IPR000620">
    <property type="entry name" value="EamA_dom"/>
</dbReference>
<sequence length="295" mass="31181">MELWIIFSVVAAAAQSVRFAIQKTLAADTLGPAAATWARFLWSAPLVAIGLWAYLTATGQTLPDLSLEFWVFGASGGLFQILATICTVALFRRRAFSVGITFKKTEVMLTALAGLVILGDVISTTGAAAIAVGFVAVLLLSSPPEGGSPFNAGAALGLLSGVFFALAAVTYRGATLSIEDADLIVTAGTTLTMITFLQTVMLGVWLAFRQPGQITETLKSWRRSGLVGVFSMIGSFSWFAAFSLQNAAYVFAVGQIELLFSLLIGRLIWGERPERRESVGMALLTLSIVTVAAVG</sequence>
<comment type="caution">
    <text evidence="3">The sequence shown here is derived from an EMBL/GenBank/DDBJ whole genome shotgun (WGS) entry which is preliminary data.</text>
</comment>
<gene>
    <name evidence="3" type="ORF">GQ651_00535</name>
</gene>
<dbReference type="AlphaFoldDB" id="A0A7C9J0S0"/>
<feature type="transmembrane region" description="Helical" evidence="1">
    <location>
        <begin position="111"/>
        <end position="140"/>
    </location>
</feature>
<evidence type="ECO:0000256" key="1">
    <source>
        <dbReference type="SAM" id="Phobius"/>
    </source>
</evidence>
<dbReference type="RefSeq" id="WP_160762269.1">
    <property type="nucleotide sequence ID" value="NZ_WUPT01000001.1"/>
</dbReference>
<keyword evidence="1" id="KW-0812">Transmembrane</keyword>
<feature type="transmembrane region" description="Helical" evidence="1">
    <location>
        <begin position="247"/>
        <end position="269"/>
    </location>
</feature>
<feature type="transmembrane region" description="Helical" evidence="1">
    <location>
        <begin position="36"/>
        <end position="57"/>
    </location>
</feature>
<reference evidence="3 4" key="2">
    <citation type="submission" date="2020-03" db="EMBL/GenBank/DDBJ databases">
        <title>Kangsaoukella pontilimi gen. nov., sp. nov., a new member of the family Rhodobacteraceae isolated from a tidal mudflat.</title>
        <authorList>
            <person name="Kim I.S."/>
        </authorList>
    </citation>
    <scope>NUCLEOTIDE SEQUENCE [LARGE SCALE GENOMIC DNA]</scope>
    <source>
        <strain evidence="3 4">GH1-50</strain>
    </source>
</reference>
<feature type="transmembrane region" description="Helical" evidence="1">
    <location>
        <begin position="69"/>
        <end position="91"/>
    </location>
</feature>
<reference evidence="3 4" key="1">
    <citation type="submission" date="2019-12" db="EMBL/GenBank/DDBJ databases">
        <authorList>
            <person name="Lee S.D."/>
        </authorList>
    </citation>
    <scope>NUCLEOTIDE SEQUENCE [LARGE SCALE GENOMIC DNA]</scope>
    <source>
        <strain evidence="3 4">GH1-50</strain>
    </source>
</reference>
<protein>
    <submittedName>
        <fullName evidence="3">EamA family transporter</fullName>
    </submittedName>
</protein>